<dbReference type="SUPFAM" id="SSF52172">
    <property type="entry name" value="CheY-like"/>
    <property type="match status" value="1"/>
</dbReference>
<feature type="modified residue" description="4-aspartylphosphate" evidence="5">
    <location>
        <position position="62"/>
    </location>
</feature>
<dbReference type="AlphaFoldDB" id="C4NFI3"/>
<dbReference type="PROSITE" id="PS50043">
    <property type="entry name" value="HTH_LUXR_2"/>
    <property type="match status" value="1"/>
</dbReference>
<evidence type="ECO:0000313" key="8">
    <source>
        <dbReference type="EMBL" id="ACR33055.1"/>
    </source>
</evidence>
<dbReference type="SMART" id="SM00421">
    <property type="entry name" value="HTH_LUXR"/>
    <property type="match status" value="1"/>
</dbReference>
<organism evidence="8">
    <name type="scientific">Actinoplanes garbadinensis</name>
    <dbReference type="NCBI Taxonomy" id="69485"/>
    <lineage>
        <taxon>Bacteria</taxon>
        <taxon>Bacillati</taxon>
        <taxon>Actinomycetota</taxon>
        <taxon>Actinomycetes</taxon>
        <taxon>Micromonosporales</taxon>
        <taxon>Micromonosporaceae</taxon>
        <taxon>Actinoplanes</taxon>
    </lineage>
</organism>
<evidence type="ECO:0000256" key="3">
    <source>
        <dbReference type="ARBA" id="ARBA00023125"/>
    </source>
</evidence>
<dbReference type="Pfam" id="PF00196">
    <property type="entry name" value="GerE"/>
    <property type="match status" value="1"/>
</dbReference>
<evidence type="ECO:0000256" key="1">
    <source>
        <dbReference type="ARBA" id="ARBA00022553"/>
    </source>
</evidence>
<name>C4NFI3_ACTGA</name>
<dbReference type="PANTHER" id="PTHR43214">
    <property type="entry name" value="TWO-COMPONENT RESPONSE REGULATOR"/>
    <property type="match status" value="1"/>
</dbReference>
<dbReference type="PROSITE" id="PS50110">
    <property type="entry name" value="RESPONSE_REGULATORY"/>
    <property type="match status" value="1"/>
</dbReference>
<dbReference type="GO" id="GO:0003677">
    <property type="term" value="F:DNA binding"/>
    <property type="evidence" value="ECO:0007669"/>
    <property type="project" value="UniProtKB-KW"/>
</dbReference>
<dbReference type="InterPro" id="IPR058245">
    <property type="entry name" value="NreC/VraR/RcsB-like_REC"/>
</dbReference>
<dbReference type="SUPFAM" id="SSF46894">
    <property type="entry name" value="C-terminal effector domain of the bipartite response regulators"/>
    <property type="match status" value="1"/>
</dbReference>
<dbReference type="InterPro" id="IPR016032">
    <property type="entry name" value="Sig_transdc_resp-reg_C-effctor"/>
</dbReference>
<feature type="domain" description="Response regulatory" evidence="7">
    <location>
        <begin position="13"/>
        <end position="127"/>
    </location>
</feature>
<keyword evidence="1 5" id="KW-0597">Phosphoprotein</keyword>
<evidence type="ECO:0000256" key="2">
    <source>
        <dbReference type="ARBA" id="ARBA00023015"/>
    </source>
</evidence>
<keyword evidence="2" id="KW-0805">Transcription regulation</keyword>
<protein>
    <submittedName>
        <fullName evidence="8">Response regulator</fullName>
    </submittedName>
</protein>
<proteinExistence type="predicted"/>
<feature type="domain" description="HTH luxR-type" evidence="6">
    <location>
        <begin position="157"/>
        <end position="222"/>
    </location>
</feature>
<dbReference type="PRINTS" id="PR00038">
    <property type="entry name" value="HTHLUXR"/>
</dbReference>
<dbReference type="Gene3D" id="3.40.50.2300">
    <property type="match status" value="1"/>
</dbReference>
<evidence type="ECO:0000256" key="4">
    <source>
        <dbReference type="ARBA" id="ARBA00023163"/>
    </source>
</evidence>
<dbReference type="Pfam" id="PF00072">
    <property type="entry name" value="Response_reg"/>
    <property type="match status" value="1"/>
</dbReference>
<dbReference type="SMART" id="SM00448">
    <property type="entry name" value="REC"/>
    <property type="match status" value="1"/>
</dbReference>
<keyword evidence="4" id="KW-0804">Transcription</keyword>
<dbReference type="InterPro" id="IPR039420">
    <property type="entry name" value="WalR-like"/>
</dbReference>
<sequence>MRSAARGGPIVTDVLVVDGEALVSIGIKMILESTGGFAVATTDRENLRSAVEQHRPAVVLLDGHSAQSDGLEVLDQLRALSSPPAIAMLTTLAPPELVLDSLRGGACGFLLRDSQPEQLVAAVRALAEGSIVLAPEASSVVVRAGSRGSAAGAGSPACERVKQLSDREQSILRLLGAGLTNAEISRQLFLSAATVKEHVSVILSKLGVANRVQAAVLAYASGLSSDDVCLS</sequence>
<evidence type="ECO:0000256" key="5">
    <source>
        <dbReference type="PROSITE-ProRule" id="PRU00169"/>
    </source>
</evidence>
<dbReference type="PANTHER" id="PTHR43214:SF24">
    <property type="entry name" value="TRANSCRIPTIONAL REGULATORY PROTEIN NARL-RELATED"/>
    <property type="match status" value="1"/>
</dbReference>
<evidence type="ECO:0000259" key="7">
    <source>
        <dbReference type="PROSITE" id="PS50110"/>
    </source>
</evidence>
<dbReference type="GO" id="GO:0006355">
    <property type="term" value="P:regulation of DNA-templated transcription"/>
    <property type="evidence" value="ECO:0007669"/>
    <property type="project" value="InterPro"/>
</dbReference>
<gene>
    <name evidence="8" type="primary">garR1</name>
</gene>
<dbReference type="InterPro" id="IPR000792">
    <property type="entry name" value="Tscrpt_reg_LuxR_C"/>
</dbReference>
<keyword evidence="3" id="KW-0238">DNA-binding</keyword>
<dbReference type="CDD" id="cd06170">
    <property type="entry name" value="LuxR_C_like"/>
    <property type="match status" value="1"/>
</dbReference>
<dbReference type="InterPro" id="IPR011006">
    <property type="entry name" value="CheY-like_superfamily"/>
</dbReference>
<evidence type="ECO:0000259" key="6">
    <source>
        <dbReference type="PROSITE" id="PS50043"/>
    </source>
</evidence>
<accession>C4NFI3</accession>
<reference evidence="8" key="1">
    <citation type="journal article" date="2009" name="Mol. Microbiol.">
        <title>Organization of the genes encoding the biosynthesis of actagardine and engineering of a variant generation system.</title>
        <authorList>
            <person name="Boakes S."/>
            <person name="Cortes J."/>
            <person name="Appleyard A.N."/>
            <person name="Rudd B.A.M."/>
            <person name="Dawson M.J."/>
        </authorList>
    </citation>
    <scope>NUCLEOTIDE SEQUENCE</scope>
    <source>
        <strain evidence="8">ATCC 31049</strain>
    </source>
</reference>
<dbReference type="EMBL" id="FJ547091">
    <property type="protein sequence ID" value="ACR33055.1"/>
    <property type="molecule type" value="Genomic_DNA"/>
</dbReference>
<dbReference type="CDD" id="cd17535">
    <property type="entry name" value="REC_NarL-like"/>
    <property type="match status" value="1"/>
</dbReference>
<dbReference type="InterPro" id="IPR001789">
    <property type="entry name" value="Sig_transdc_resp-reg_receiver"/>
</dbReference>
<dbReference type="GO" id="GO:0000160">
    <property type="term" value="P:phosphorelay signal transduction system"/>
    <property type="evidence" value="ECO:0007669"/>
    <property type="project" value="InterPro"/>
</dbReference>